<dbReference type="Pfam" id="PF00011">
    <property type="entry name" value="HSP20"/>
    <property type="match status" value="1"/>
</dbReference>
<dbReference type="Gene3D" id="2.60.40.790">
    <property type="match status" value="1"/>
</dbReference>
<protein>
    <submittedName>
        <fullName evidence="4">Protein lethal(2)essential for life-like</fullName>
    </submittedName>
</protein>
<evidence type="ECO:0000313" key="5">
    <source>
        <dbReference type="Proteomes" id="UP001307889"/>
    </source>
</evidence>
<name>A0ABN7AWM9_9HEMI</name>
<dbReference type="PANTHER" id="PTHR45640:SF26">
    <property type="entry name" value="RE23625P"/>
    <property type="match status" value="1"/>
</dbReference>
<evidence type="ECO:0000259" key="3">
    <source>
        <dbReference type="PROSITE" id="PS01031"/>
    </source>
</evidence>
<evidence type="ECO:0000256" key="1">
    <source>
        <dbReference type="PROSITE-ProRule" id="PRU00285"/>
    </source>
</evidence>
<dbReference type="PROSITE" id="PS01031">
    <property type="entry name" value="SHSP"/>
    <property type="match status" value="1"/>
</dbReference>
<dbReference type="CDD" id="cd06464">
    <property type="entry name" value="ACD_sHsps-like"/>
    <property type="match status" value="1"/>
</dbReference>
<comment type="similarity">
    <text evidence="1 2">Belongs to the small heat shock protein (HSP20) family.</text>
</comment>
<reference evidence="4 5" key="1">
    <citation type="submission" date="2023-09" db="EMBL/GenBank/DDBJ databases">
        <title>Nesidiocoris tenuis whole genome shotgun sequence.</title>
        <authorList>
            <person name="Shibata T."/>
            <person name="Shimoda M."/>
            <person name="Kobayashi T."/>
            <person name="Uehara T."/>
        </authorList>
    </citation>
    <scope>NUCLEOTIDE SEQUENCE [LARGE SCALE GENOMIC DNA]</scope>
    <source>
        <strain evidence="4 5">Japan</strain>
    </source>
</reference>
<dbReference type="InterPro" id="IPR008978">
    <property type="entry name" value="HSP20-like_chaperone"/>
</dbReference>
<dbReference type="InterPro" id="IPR002068">
    <property type="entry name" value="A-crystallin/Hsp20_dom"/>
</dbReference>
<sequence>MASTTGSSRMKNSMMQNKSGMVITLDTSGFTKENITVEVEGNWLIVEALATSAQPGKGGYLQRHMMRRFELRPQSDVANITIELNERANRLIVKVPRKKPQVTV</sequence>
<evidence type="ECO:0000256" key="2">
    <source>
        <dbReference type="RuleBase" id="RU003616"/>
    </source>
</evidence>
<dbReference type="Proteomes" id="UP001307889">
    <property type="component" value="Chromosome 7"/>
</dbReference>
<evidence type="ECO:0000313" key="4">
    <source>
        <dbReference type="EMBL" id="BES96594.1"/>
    </source>
</evidence>
<proteinExistence type="inferred from homology"/>
<dbReference type="SUPFAM" id="SSF49764">
    <property type="entry name" value="HSP20-like chaperones"/>
    <property type="match status" value="1"/>
</dbReference>
<feature type="domain" description="SHSP" evidence="3">
    <location>
        <begin position="1"/>
        <end position="104"/>
    </location>
</feature>
<organism evidence="4 5">
    <name type="scientific">Nesidiocoris tenuis</name>
    <dbReference type="NCBI Taxonomy" id="355587"/>
    <lineage>
        <taxon>Eukaryota</taxon>
        <taxon>Metazoa</taxon>
        <taxon>Ecdysozoa</taxon>
        <taxon>Arthropoda</taxon>
        <taxon>Hexapoda</taxon>
        <taxon>Insecta</taxon>
        <taxon>Pterygota</taxon>
        <taxon>Neoptera</taxon>
        <taxon>Paraneoptera</taxon>
        <taxon>Hemiptera</taxon>
        <taxon>Heteroptera</taxon>
        <taxon>Panheteroptera</taxon>
        <taxon>Cimicomorpha</taxon>
        <taxon>Miridae</taxon>
        <taxon>Dicyphina</taxon>
        <taxon>Nesidiocoris</taxon>
    </lineage>
</organism>
<dbReference type="EMBL" id="AP028915">
    <property type="protein sequence ID" value="BES96594.1"/>
    <property type="molecule type" value="Genomic_DNA"/>
</dbReference>
<gene>
    <name evidence="4" type="ORF">NTJ_09407</name>
</gene>
<accession>A0ABN7AWM9</accession>
<keyword evidence="5" id="KW-1185">Reference proteome</keyword>
<dbReference type="PANTHER" id="PTHR45640">
    <property type="entry name" value="HEAT SHOCK PROTEIN HSP-12.2-RELATED"/>
    <property type="match status" value="1"/>
</dbReference>
<dbReference type="InterPro" id="IPR001436">
    <property type="entry name" value="Alpha-crystallin/sHSP_animal"/>
</dbReference>